<protein>
    <submittedName>
        <fullName evidence="1">Uncharacterized protein</fullName>
    </submittedName>
</protein>
<sequence length="41" mass="4665">MKLFFPTRTAARAFKPANGKFVDLGKDAAKRWAVQLQKEVK</sequence>
<accession>A0A2H4P819</accession>
<keyword evidence="2" id="KW-1185">Reference proteome</keyword>
<reference evidence="1 2" key="1">
    <citation type="submission" date="2017-09" db="EMBL/GenBank/DDBJ databases">
        <authorList>
            <person name="Ehlers B."/>
            <person name="Leendertz F.H."/>
        </authorList>
    </citation>
    <scope>NUCLEOTIDE SEQUENCE [LARGE SCALE GENOMIC DNA]</scope>
</reference>
<evidence type="ECO:0000313" key="2">
    <source>
        <dbReference type="Proteomes" id="UP000241096"/>
    </source>
</evidence>
<organism evidence="1 2">
    <name type="scientific">Pseudomonas phage ventosus</name>
    <dbReference type="NCBI Taxonomy" id="2048980"/>
    <lineage>
        <taxon>Viruses</taxon>
        <taxon>Duplodnaviria</taxon>
        <taxon>Heunggongvirae</taxon>
        <taxon>Uroviricota</taxon>
        <taxon>Caudoviricetes</taxon>
        <taxon>Vandenendeviridae</taxon>
        <taxon>Gorskivirinae</taxon>
        <taxon>Ventosusvirus</taxon>
        <taxon>Ventosusvirus ventosus</taxon>
    </lineage>
</organism>
<gene>
    <name evidence="1" type="ORF">CNR37_00101</name>
</gene>
<dbReference type="EMBL" id="MG018930">
    <property type="protein sequence ID" value="ATW58308.1"/>
    <property type="molecule type" value="Genomic_DNA"/>
</dbReference>
<evidence type="ECO:0000313" key="1">
    <source>
        <dbReference type="EMBL" id="ATW58308.1"/>
    </source>
</evidence>
<dbReference type="Proteomes" id="UP000241096">
    <property type="component" value="Segment"/>
</dbReference>
<proteinExistence type="predicted"/>
<name>A0A2H4P819_9CAUD</name>